<dbReference type="OrthoDB" id="9894351at2"/>
<accession>A0A1K1NR51</accession>
<dbReference type="EMBL" id="FPJE01000006">
    <property type="protein sequence ID" value="SFW37780.1"/>
    <property type="molecule type" value="Genomic_DNA"/>
</dbReference>
<protein>
    <recommendedName>
        <fullName evidence="3">Bacteriocin-type signal sequence-containing protein</fullName>
    </recommendedName>
</protein>
<dbReference type="RefSeq" id="WP_072316628.1">
    <property type="nucleotide sequence ID" value="NZ_FPJE01000006.1"/>
</dbReference>
<dbReference type="Proteomes" id="UP000182248">
    <property type="component" value="Unassembled WGS sequence"/>
</dbReference>
<reference evidence="1 2" key="1">
    <citation type="submission" date="2016-11" db="EMBL/GenBank/DDBJ databases">
        <authorList>
            <person name="Jaros S."/>
            <person name="Januszkiewicz K."/>
            <person name="Wedrychowicz H."/>
        </authorList>
    </citation>
    <scope>NUCLEOTIDE SEQUENCE [LARGE SCALE GENOMIC DNA]</scope>
    <source>
        <strain evidence="1 2">CGMCC 1.12145</strain>
    </source>
</reference>
<evidence type="ECO:0000313" key="1">
    <source>
        <dbReference type="EMBL" id="SFW37780.1"/>
    </source>
</evidence>
<evidence type="ECO:0008006" key="3">
    <source>
        <dbReference type="Google" id="ProtNLM"/>
    </source>
</evidence>
<sequence>MKDLRNYKVTELSESELHEINGGLDLGVFFGMLQGIVDIVNSHMQAALDAVQDFISDFLEGV</sequence>
<gene>
    <name evidence="1" type="ORF">SAMN02927921_01390</name>
</gene>
<keyword evidence="2" id="KW-1185">Reference proteome</keyword>
<organism evidence="1 2">
    <name type="scientific">Sinomicrobium oceani</name>
    <dbReference type="NCBI Taxonomy" id="1150368"/>
    <lineage>
        <taxon>Bacteria</taxon>
        <taxon>Pseudomonadati</taxon>
        <taxon>Bacteroidota</taxon>
        <taxon>Flavobacteriia</taxon>
        <taxon>Flavobacteriales</taxon>
        <taxon>Flavobacteriaceae</taxon>
        <taxon>Sinomicrobium</taxon>
    </lineage>
</organism>
<name>A0A1K1NR51_9FLAO</name>
<dbReference type="AlphaFoldDB" id="A0A1K1NR51"/>
<evidence type="ECO:0000313" key="2">
    <source>
        <dbReference type="Proteomes" id="UP000182248"/>
    </source>
</evidence>
<proteinExistence type="predicted"/>